<feature type="region of interest" description="Disordered" evidence="1">
    <location>
        <begin position="13"/>
        <end position="43"/>
    </location>
</feature>
<feature type="compositionally biased region" description="Acidic residues" evidence="1">
    <location>
        <begin position="27"/>
        <end position="38"/>
    </location>
</feature>
<feature type="compositionally biased region" description="Basic and acidic residues" evidence="1">
    <location>
        <begin position="16"/>
        <end position="26"/>
    </location>
</feature>
<comment type="caution">
    <text evidence="2">The sequence shown here is derived from an EMBL/GenBank/DDBJ whole genome shotgun (WGS) entry which is preliminary data.</text>
</comment>
<gene>
    <name evidence="2" type="ORF">HJC23_004649</name>
</gene>
<proteinExistence type="predicted"/>
<feature type="non-terminal residue" evidence="2">
    <location>
        <position position="1"/>
    </location>
</feature>
<protein>
    <submittedName>
        <fullName evidence="2">Uncharacterized protein</fullName>
    </submittedName>
</protein>
<keyword evidence="3" id="KW-1185">Reference proteome</keyword>
<evidence type="ECO:0000256" key="1">
    <source>
        <dbReference type="SAM" id="MobiDB-lite"/>
    </source>
</evidence>
<dbReference type="Proteomes" id="UP001516023">
    <property type="component" value="Unassembled WGS sequence"/>
</dbReference>
<dbReference type="EMBL" id="JABMIG020000043">
    <property type="protein sequence ID" value="KAL3798861.1"/>
    <property type="molecule type" value="Genomic_DNA"/>
</dbReference>
<sequence length="193" mass="20493">VFLVPEQFAENEPIEEQGRVEFGREEGEAEDSLEDEEGTGGVELCGEGGVVGGCAGGGETSFFRGALRRSAVDRGRAARRAVVAAIVGLSGSDSMRPAMSLEVGNDVDEVTGQSESSWDSVEATAFWIAVASMEISGSAERRLDERGRDARREGNWKALAEDARSAATTVVAIVWLVNFISSCFCCDGCSWKG</sequence>
<accession>A0ABD3QH89</accession>
<evidence type="ECO:0000313" key="3">
    <source>
        <dbReference type="Proteomes" id="UP001516023"/>
    </source>
</evidence>
<organism evidence="2 3">
    <name type="scientific">Cyclotella cryptica</name>
    <dbReference type="NCBI Taxonomy" id="29204"/>
    <lineage>
        <taxon>Eukaryota</taxon>
        <taxon>Sar</taxon>
        <taxon>Stramenopiles</taxon>
        <taxon>Ochrophyta</taxon>
        <taxon>Bacillariophyta</taxon>
        <taxon>Coscinodiscophyceae</taxon>
        <taxon>Thalassiosirophycidae</taxon>
        <taxon>Stephanodiscales</taxon>
        <taxon>Stephanodiscaceae</taxon>
        <taxon>Cyclotella</taxon>
    </lineage>
</organism>
<reference evidence="2 3" key="1">
    <citation type="journal article" date="2020" name="G3 (Bethesda)">
        <title>Improved Reference Genome for Cyclotella cryptica CCMP332, a Model for Cell Wall Morphogenesis, Salinity Adaptation, and Lipid Production in Diatoms (Bacillariophyta).</title>
        <authorList>
            <person name="Roberts W.R."/>
            <person name="Downey K.M."/>
            <person name="Ruck E.C."/>
            <person name="Traller J.C."/>
            <person name="Alverson A.J."/>
        </authorList>
    </citation>
    <scope>NUCLEOTIDE SEQUENCE [LARGE SCALE GENOMIC DNA]</scope>
    <source>
        <strain evidence="2 3">CCMP332</strain>
    </source>
</reference>
<evidence type="ECO:0000313" key="2">
    <source>
        <dbReference type="EMBL" id="KAL3798861.1"/>
    </source>
</evidence>
<name>A0ABD3QH89_9STRA</name>
<dbReference type="AlphaFoldDB" id="A0ABD3QH89"/>